<evidence type="ECO:0000313" key="1">
    <source>
        <dbReference type="EMBL" id="CAA6811338.1"/>
    </source>
</evidence>
<dbReference type="EMBL" id="CACVAQ010000175">
    <property type="protein sequence ID" value="CAA6811338.1"/>
    <property type="molecule type" value="Genomic_DNA"/>
</dbReference>
<gene>
    <name evidence="1" type="ORF">HELGO_WM37966</name>
</gene>
<proteinExistence type="predicted"/>
<name>A0A6S6SM55_9BACT</name>
<sequence length="189" mass="21193">MILRIICVVLITVCSLGWAEKSTAQIVDLKHAVYAELGGSAGIWSVNYDLMALNINNFKIGARVGFGFMTEGYAGTTIDLHIPLTVNFLYAIKEKHHVELGLGTQIASYEIRSVKTATDTGFVRKTETLGNFTFGYRFQNPDGGFMFRVFYSPFFYQDGINFRYEHWAGLSVGYAFNRGGKRSSKPQEK</sequence>
<accession>A0A6S6SM55</accession>
<dbReference type="AlphaFoldDB" id="A0A6S6SM55"/>
<reference evidence="1" key="1">
    <citation type="submission" date="2020-01" db="EMBL/GenBank/DDBJ databases">
        <authorList>
            <person name="Meier V. D."/>
            <person name="Meier V D."/>
        </authorList>
    </citation>
    <scope>NUCLEOTIDE SEQUENCE</scope>
    <source>
        <strain evidence="1">HLG_WM_MAG_10</strain>
    </source>
</reference>
<evidence type="ECO:0008006" key="2">
    <source>
        <dbReference type="Google" id="ProtNLM"/>
    </source>
</evidence>
<protein>
    <recommendedName>
        <fullName evidence="2">Outer membrane protein beta-barrel domain-containing protein</fullName>
    </recommendedName>
</protein>
<organism evidence="1">
    <name type="scientific">uncultured Aureispira sp</name>
    <dbReference type="NCBI Taxonomy" id="1331704"/>
    <lineage>
        <taxon>Bacteria</taxon>
        <taxon>Pseudomonadati</taxon>
        <taxon>Bacteroidota</taxon>
        <taxon>Saprospiria</taxon>
        <taxon>Saprospirales</taxon>
        <taxon>Saprospiraceae</taxon>
        <taxon>Aureispira</taxon>
        <taxon>environmental samples</taxon>
    </lineage>
</organism>